<name>A0ABN9SDX2_9DINO</name>
<sequence length="211" mass="23429">MDALAKGRGIRSSWATTTPLVGRDAEDEPSPVDAVCQQGFDGRIGSPQGMLGAGTYFADMASKADCYAGKYNPRGVPETDRGHVDYKPATMFLARVVLGCPYLTEQALEGIRRPPCHHGHFDPGVKDVSATHATSTPWSDKGLEIKLCDHSHYDSVICPSMQYDSERPPRHAPRALKVLNSEFVVYDKQAYPEFRVQYRRVKRRWATTGTQ</sequence>
<comment type="caution">
    <text evidence="2">The sequence shown here is derived from an EMBL/GenBank/DDBJ whole genome shotgun (WGS) entry which is preliminary data.</text>
</comment>
<evidence type="ECO:0000313" key="2">
    <source>
        <dbReference type="EMBL" id="CAK0830064.1"/>
    </source>
</evidence>
<gene>
    <name evidence="2" type="ORF">PCOR1329_LOCUS28808</name>
</gene>
<protein>
    <recommendedName>
        <fullName evidence="1">PARP catalytic domain-containing protein</fullName>
    </recommendedName>
</protein>
<dbReference type="InterPro" id="IPR012317">
    <property type="entry name" value="Poly(ADP-ribose)pol_cat_dom"/>
</dbReference>
<reference evidence="2" key="1">
    <citation type="submission" date="2023-10" db="EMBL/GenBank/DDBJ databases">
        <authorList>
            <person name="Chen Y."/>
            <person name="Shah S."/>
            <person name="Dougan E. K."/>
            <person name="Thang M."/>
            <person name="Chan C."/>
        </authorList>
    </citation>
    <scope>NUCLEOTIDE SEQUENCE [LARGE SCALE GENOMIC DNA]</scope>
</reference>
<feature type="domain" description="PARP catalytic" evidence="1">
    <location>
        <begin position="32"/>
        <end position="198"/>
    </location>
</feature>
<dbReference type="Gene3D" id="3.90.228.10">
    <property type="match status" value="1"/>
</dbReference>
<dbReference type="SUPFAM" id="SSF56399">
    <property type="entry name" value="ADP-ribosylation"/>
    <property type="match status" value="1"/>
</dbReference>
<accession>A0ABN9SDX2</accession>
<dbReference type="PANTHER" id="PTHR45740">
    <property type="entry name" value="POLY [ADP-RIBOSE] POLYMERASE"/>
    <property type="match status" value="1"/>
</dbReference>
<evidence type="ECO:0000313" key="3">
    <source>
        <dbReference type="Proteomes" id="UP001189429"/>
    </source>
</evidence>
<keyword evidence="3" id="KW-1185">Reference proteome</keyword>
<proteinExistence type="predicted"/>
<dbReference type="InterPro" id="IPR051712">
    <property type="entry name" value="ARTD-AVP"/>
</dbReference>
<evidence type="ECO:0000259" key="1">
    <source>
        <dbReference type="Pfam" id="PF00644"/>
    </source>
</evidence>
<dbReference type="EMBL" id="CAUYUJ010010706">
    <property type="protein sequence ID" value="CAK0830064.1"/>
    <property type="molecule type" value="Genomic_DNA"/>
</dbReference>
<organism evidence="2 3">
    <name type="scientific">Prorocentrum cordatum</name>
    <dbReference type="NCBI Taxonomy" id="2364126"/>
    <lineage>
        <taxon>Eukaryota</taxon>
        <taxon>Sar</taxon>
        <taxon>Alveolata</taxon>
        <taxon>Dinophyceae</taxon>
        <taxon>Prorocentrales</taxon>
        <taxon>Prorocentraceae</taxon>
        <taxon>Prorocentrum</taxon>
    </lineage>
</organism>
<dbReference type="PANTHER" id="PTHR45740:SF2">
    <property type="entry name" value="POLY [ADP-RIBOSE] POLYMERASE"/>
    <property type="match status" value="1"/>
</dbReference>
<dbReference type="Proteomes" id="UP001189429">
    <property type="component" value="Unassembled WGS sequence"/>
</dbReference>
<dbReference type="Pfam" id="PF00644">
    <property type="entry name" value="PARP"/>
    <property type="match status" value="1"/>
</dbReference>